<evidence type="ECO:0000313" key="8">
    <source>
        <dbReference type="Proteomes" id="UP001311915"/>
    </source>
</evidence>
<dbReference type="SUPFAM" id="SSF52058">
    <property type="entry name" value="L domain-like"/>
    <property type="match status" value="1"/>
</dbReference>
<gene>
    <name evidence="7" type="ORF">R3W88_016053</name>
</gene>
<dbReference type="InterPro" id="IPR032675">
    <property type="entry name" value="LRR_dom_sf"/>
</dbReference>
<keyword evidence="6" id="KW-0472">Membrane</keyword>
<dbReference type="Pfam" id="PF00560">
    <property type="entry name" value="LRR_1"/>
    <property type="match status" value="3"/>
</dbReference>
<evidence type="ECO:0000256" key="2">
    <source>
        <dbReference type="ARBA" id="ARBA00022614"/>
    </source>
</evidence>
<evidence type="ECO:0000313" key="7">
    <source>
        <dbReference type="EMBL" id="KAK4717715.1"/>
    </source>
</evidence>
<dbReference type="Proteomes" id="UP001311915">
    <property type="component" value="Unassembled WGS sequence"/>
</dbReference>
<comment type="caution">
    <text evidence="7">The sequence shown here is derived from an EMBL/GenBank/DDBJ whole genome shotgun (WGS) entry which is preliminary data.</text>
</comment>
<dbReference type="PANTHER" id="PTHR27008">
    <property type="entry name" value="OS04G0122200 PROTEIN"/>
    <property type="match status" value="1"/>
</dbReference>
<proteinExistence type="predicted"/>
<keyword evidence="3" id="KW-0812">Transmembrane</keyword>
<accession>A0AAV9KWA4</accession>
<organism evidence="7 8">
    <name type="scientific">Solanum pinnatisectum</name>
    <name type="common">tansyleaf nightshade</name>
    <dbReference type="NCBI Taxonomy" id="50273"/>
    <lineage>
        <taxon>Eukaryota</taxon>
        <taxon>Viridiplantae</taxon>
        <taxon>Streptophyta</taxon>
        <taxon>Embryophyta</taxon>
        <taxon>Tracheophyta</taxon>
        <taxon>Spermatophyta</taxon>
        <taxon>Magnoliopsida</taxon>
        <taxon>eudicotyledons</taxon>
        <taxon>Gunneridae</taxon>
        <taxon>Pentapetalae</taxon>
        <taxon>asterids</taxon>
        <taxon>lamiids</taxon>
        <taxon>Solanales</taxon>
        <taxon>Solanaceae</taxon>
        <taxon>Solanoideae</taxon>
        <taxon>Solaneae</taxon>
        <taxon>Solanum</taxon>
    </lineage>
</organism>
<keyword evidence="4" id="KW-0677">Repeat</keyword>
<evidence type="ECO:0000256" key="3">
    <source>
        <dbReference type="ARBA" id="ARBA00022692"/>
    </source>
</evidence>
<dbReference type="PANTHER" id="PTHR27008:SF602">
    <property type="entry name" value="LRR RECEPTOR-LIKE SERINE_THREONINE-PROTEIN KINASE EFR"/>
    <property type="match status" value="1"/>
</dbReference>
<dbReference type="EMBL" id="JAWPEI010000008">
    <property type="protein sequence ID" value="KAK4717715.1"/>
    <property type="molecule type" value="Genomic_DNA"/>
</dbReference>
<dbReference type="Gene3D" id="3.80.10.10">
    <property type="entry name" value="Ribonuclease Inhibitor"/>
    <property type="match status" value="1"/>
</dbReference>
<keyword evidence="5" id="KW-1133">Transmembrane helix</keyword>
<dbReference type="GO" id="GO:0016020">
    <property type="term" value="C:membrane"/>
    <property type="evidence" value="ECO:0007669"/>
    <property type="project" value="UniProtKB-SubCell"/>
</dbReference>
<dbReference type="InterPro" id="IPR001611">
    <property type="entry name" value="Leu-rich_rpt"/>
</dbReference>
<evidence type="ECO:0000256" key="5">
    <source>
        <dbReference type="ARBA" id="ARBA00022989"/>
    </source>
</evidence>
<evidence type="ECO:0000256" key="1">
    <source>
        <dbReference type="ARBA" id="ARBA00004370"/>
    </source>
</evidence>
<reference evidence="7 8" key="1">
    <citation type="submission" date="2023-10" db="EMBL/GenBank/DDBJ databases">
        <title>Genome-Wide Identification Analysis in wild type Solanum Pinnatisectum Reveals Some Genes Defensing Phytophthora Infestans.</title>
        <authorList>
            <person name="Sun C."/>
        </authorList>
    </citation>
    <scope>NUCLEOTIDE SEQUENCE [LARGE SCALE GENOMIC DNA]</scope>
    <source>
        <strain evidence="7">LQN</strain>
        <tissue evidence="7">Leaf</tissue>
    </source>
</reference>
<keyword evidence="2" id="KW-0433">Leucine-rich repeat</keyword>
<keyword evidence="8" id="KW-1185">Reference proteome</keyword>
<evidence type="ECO:0000256" key="4">
    <source>
        <dbReference type="ARBA" id="ARBA00022737"/>
    </source>
</evidence>
<protein>
    <submittedName>
        <fullName evidence="7">Uncharacterized protein</fullName>
    </submittedName>
</protein>
<dbReference type="InterPro" id="IPR051809">
    <property type="entry name" value="Plant_receptor-like_S/T_kinase"/>
</dbReference>
<name>A0AAV9KWA4_9SOLN</name>
<sequence>MELGNLKKLQALGLSQNELTGSIPDSIFNMSALQIIDFGQNKLSGTLPLDLGRGMPNLEIFFCGGNNLRGFISASISNSSKLRQLDLPQNSFTGPIPKSLGNLEYLEILNLEMNNVVSDSTLSFLASLTNCRNLRVLIFGGNPLDGVLPASVGNSQTPCKFL</sequence>
<comment type="subcellular location">
    <subcellularLocation>
        <location evidence="1">Membrane</location>
    </subcellularLocation>
</comment>
<evidence type="ECO:0000256" key="6">
    <source>
        <dbReference type="ARBA" id="ARBA00023136"/>
    </source>
</evidence>
<dbReference type="AlphaFoldDB" id="A0AAV9KWA4"/>